<dbReference type="SMART" id="SM00249">
    <property type="entry name" value="PHD"/>
    <property type="match status" value="3"/>
</dbReference>
<feature type="domain" description="Phorbol-ester/DAG-type" evidence="5">
    <location>
        <begin position="10"/>
        <end position="68"/>
    </location>
</feature>
<dbReference type="InterPro" id="IPR046349">
    <property type="entry name" value="C1-like_sf"/>
</dbReference>
<evidence type="ECO:0000313" key="7">
    <source>
        <dbReference type="Proteomes" id="UP000026915"/>
    </source>
</evidence>
<dbReference type="EMBL" id="CM001882">
    <property type="protein sequence ID" value="EOY04949.1"/>
    <property type="molecule type" value="Genomic_DNA"/>
</dbReference>
<dbReference type="SMART" id="SM00109">
    <property type="entry name" value="C1"/>
    <property type="match status" value="5"/>
</dbReference>
<proteinExistence type="predicted"/>
<keyword evidence="1" id="KW-0479">Metal-binding</keyword>
<dbReference type="InterPro" id="IPR053192">
    <property type="entry name" value="Vacuole_Formation_Reg"/>
</dbReference>
<dbReference type="eggNOG" id="ENOG502R2V0">
    <property type="taxonomic scope" value="Eukaryota"/>
</dbReference>
<dbReference type="AlphaFoldDB" id="A0A061ERK3"/>
<dbReference type="Proteomes" id="UP000026915">
    <property type="component" value="Chromosome 4"/>
</dbReference>
<sequence length="679" mass="77776">MSESGNFGHQHSLVLNEGQSNQSERAFCSRCKKKLSLSAPSFSCAECEFHLHKKCAEAPLEINHPFHCKHPFLLLQHPPYGGRCFCDFCGETCKAFIYHCSCGLDFHITCALFTYNIAQKNFEELQHVALQDPLVSTENDGEELDSFQCFGCWKPLLSSTYFSLDCGFHLHKKCAELPLKISHMCHRKHPLVLQFNSLWLSCNICQETRRRGFVYCCLPCKVAVHIECVSPLPVIEDKSHQHPFTLFWIRAPFVCHACGIEGNCAAYVCCTCSIIVHKKCISLPRIIKHKRHHHLIFHKYFLHEDDFKSWDCIICHEDVNAEHGCYSCSDCKITAHVNCAMKDENWYYLVSPENKDEESTNSLALLPGESIDSITCVIERNDAGEATKIKHFKHMHDLMLSEKIAGYDKCCEGCMLPISASFYCCSECDFFLHKACAELPKMKMMHSSIHVCPRRSLILTSNCIFRCGLCWHLSNGFAYKCDECGGTVCLRCGALELDSTLTCRGHEHPLRFHFEYEGKCCACGGDILLMAYRCKDCSFALHCKCVAIPTTTQHKCDEHVLVLTYGDDNDYLECHYCDICEKEREPNLWFYQCIIYYTFAHIDCVLGRYPFIKLGSIYKEGDHPHPLTFVKKIYHYPKCIECSKSCQDLALECVFPGCNYIVHWKCIAPDNLQWSVHLL</sequence>
<evidence type="ECO:0000259" key="5">
    <source>
        <dbReference type="PROSITE" id="PS50081"/>
    </source>
</evidence>
<dbReference type="InParanoid" id="A0A061ERK3"/>
<dbReference type="OMA" id="PECIECG"/>
<evidence type="ECO:0000256" key="4">
    <source>
        <dbReference type="ARBA" id="ARBA00022833"/>
    </source>
</evidence>
<dbReference type="PANTHER" id="PTHR32410:SF169">
    <property type="entry name" value="C1 DOMAIN FAMILY PROTEIN, PUTATIVE-RELATED"/>
    <property type="match status" value="1"/>
</dbReference>
<dbReference type="InterPro" id="IPR001965">
    <property type="entry name" value="Znf_PHD"/>
</dbReference>
<gene>
    <name evidence="6" type="ORF">TCM_020089</name>
</gene>
<evidence type="ECO:0000256" key="3">
    <source>
        <dbReference type="ARBA" id="ARBA00022771"/>
    </source>
</evidence>
<dbReference type="InterPro" id="IPR002219">
    <property type="entry name" value="PKC_DAG/PE"/>
</dbReference>
<name>A0A061ERK3_THECC</name>
<keyword evidence="3" id="KW-0863">Zinc-finger</keyword>
<keyword evidence="7" id="KW-1185">Reference proteome</keyword>
<protein>
    <submittedName>
        <fullName evidence="6">Cysteine/Histidine-rich C1 domain family protein, putative</fullName>
    </submittedName>
</protein>
<evidence type="ECO:0000256" key="2">
    <source>
        <dbReference type="ARBA" id="ARBA00022737"/>
    </source>
</evidence>
<dbReference type="PANTHER" id="PTHR32410">
    <property type="entry name" value="CYSTEINE/HISTIDINE-RICH C1 DOMAIN FAMILY PROTEIN"/>
    <property type="match status" value="1"/>
</dbReference>
<dbReference type="PROSITE" id="PS50081">
    <property type="entry name" value="ZF_DAG_PE_2"/>
    <property type="match status" value="2"/>
</dbReference>
<keyword evidence="2" id="KW-0677">Repeat</keyword>
<accession>A0A061ERK3</accession>
<evidence type="ECO:0000256" key="1">
    <source>
        <dbReference type="ARBA" id="ARBA00022723"/>
    </source>
</evidence>
<keyword evidence="4" id="KW-0862">Zinc</keyword>
<feature type="domain" description="Phorbol-ester/DAG-type" evidence="5">
    <location>
        <begin position="507"/>
        <end position="556"/>
    </location>
</feature>
<dbReference type="InterPro" id="IPR004146">
    <property type="entry name" value="DC1"/>
</dbReference>
<organism evidence="6 7">
    <name type="scientific">Theobroma cacao</name>
    <name type="common">Cacao</name>
    <name type="synonym">Cocoa</name>
    <dbReference type="NCBI Taxonomy" id="3641"/>
    <lineage>
        <taxon>Eukaryota</taxon>
        <taxon>Viridiplantae</taxon>
        <taxon>Streptophyta</taxon>
        <taxon>Embryophyta</taxon>
        <taxon>Tracheophyta</taxon>
        <taxon>Spermatophyta</taxon>
        <taxon>Magnoliopsida</taxon>
        <taxon>eudicotyledons</taxon>
        <taxon>Gunneridae</taxon>
        <taxon>Pentapetalae</taxon>
        <taxon>rosids</taxon>
        <taxon>malvids</taxon>
        <taxon>Malvales</taxon>
        <taxon>Malvaceae</taxon>
        <taxon>Byttnerioideae</taxon>
        <taxon>Theobroma</taxon>
    </lineage>
</organism>
<dbReference type="SUPFAM" id="SSF57889">
    <property type="entry name" value="Cysteine-rich domain"/>
    <property type="match status" value="5"/>
</dbReference>
<dbReference type="FunCoup" id="A0A061ERK3">
    <property type="interactions" value="73"/>
</dbReference>
<dbReference type="Gramene" id="EOY04949">
    <property type="protein sequence ID" value="EOY04949"/>
    <property type="gene ID" value="TCM_020089"/>
</dbReference>
<dbReference type="GO" id="GO:0008270">
    <property type="term" value="F:zinc ion binding"/>
    <property type="evidence" value="ECO:0007669"/>
    <property type="project" value="UniProtKB-KW"/>
</dbReference>
<dbReference type="HOGENOM" id="CLU_014776_3_0_1"/>
<dbReference type="Pfam" id="PF03107">
    <property type="entry name" value="C1_2"/>
    <property type="match status" value="4"/>
</dbReference>
<evidence type="ECO:0000313" key="6">
    <source>
        <dbReference type="EMBL" id="EOY04949.1"/>
    </source>
</evidence>
<reference evidence="6 7" key="1">
    <citation type="journal article" date="2013" name="Genome Biol.">
        <title>The genome sequence of the most widely cultivated cacao type and its use to identify candidate genes regulating pod color.</title>
        <authorList>
            <person name="Motamayor J.C."/>
            <person name="Mockaitis K."/>
            <person name="Schmutz J."/>
            <person name="Haiminen N."/>
            <person name="Iii D.L."/>
            <person name="Cornejo O."/>
            <person name="Findley S.D."/>
            <person name="Zheng P."/>
            <person name="Utro F."/>
            <person name="Royaert S."/>
            <person name="Saski C."/>
            <person name="Jenkins J."/>
            <person name="Podicheti R."/>
            <person name="Zhao M."/>
            <person name="Scheffler B.E."/>
            <person name="Stack J.C."/>
            <person name="Feltus F.A."/>
            <person name="Mustiga G.M."/>
            <person name="Amores F."/>
            <person name="Phillips W."/>
            <person name="Marelli J.P."/>
            <person name="May G.D."/>
            <person name="Shapiro H."/>
            <person name="Ma J."/>
            <person name="Bustamante C.D."/>
            <person name="Schnell R.J."/>
            <person name="Main D."/>
            <person name="Gilbert D."/>
            <person name="Parida L."/>
            <person name="Kuhn D.N."/>
        </authorList>
    </citation>
    <scope>NUCLEOTIDE SEQUENCE [LARGE SCALE GENOMIC DNA]</scope>
    <source>
        <strain evidence="7">cv. Matina 1-6</strain>
    </source>
</reference>